<accession>A0A0W8C2N5</accession>
<gene>
    <name evidence="3" type="ORF">AM587_10000061</name>
</gene>
<protein>
    <submittedName>
        <fullName evidence="3">Uncharacterized protein</fullName>
    </submittedName>
</protein>
<feature type="compositionally biased region" description="Low complexity" evidence="1">
    <location>
        <begin position="282"/>
        <end position="316"/>
    </location>
</feature>
<dbReference type="PANTHER" id="PTHR39200:SF1">
    <property type="entry name" value="AUTO-TRANSPORTER ADHESIN HEAD GIN DOMAIN-CONTAINING PROTEIN-RELATED"/>
    <property type="match status" value="1"/>
</dbReference>
<comment type="caution">
    <text evidence="3">The sequence shown here is derived from an EMBL/GenBank/DDBJ whole genome shotgun (WGS) entry which is preliminary data.</text>
</comment>
<dbReference type="PROSITE" id="PS51257">
    <property type="entry name" value="PROKAR_LIPOPROTEIN"/>
    <property type="match status" value="1"/>
</dbReference>
<dbReference type="PANTHER" id="PTHR39200">
    <property type="entry name" value="HYPOTHETICAL EXPORTED PROTEIN"/>
    <property type="match status" value="1"/>
</dbReference>
<organism evidence="3 4">
    <name type="scientific">Phytophthora nicotianae</name>
    <name type="common">Potato buckeye rot agent</name>
    <name type="synonym">Phytophthora parasitica</name>
    <dbReference type="NCBI Taxonomy" id="4792"/>
    <lineage>
        <taxon>Eukaryota</taxon>
        <taxon>Sar</taxon>
        <taxon>Stramenopiles</taxon>
        <taxon>Oomycota</taxon>
        <taxon>Peronosporomycetes</taxon>
        <taxon>Peronosporales</taxon>
        <taxon>Peronosporaceae</taxon>
        <taxon>Phytophthora</taxon>
    </lineage>
</organism>
<name>A0A0W8C2N5_PHYNI</name>
<evidence type="ECO:0000313" key="3">
    <source>
        <dbReference type="EMBL" id="KUF78345.1"/>
    </source>
</evidence>
<feature type="chain" id="PRO_5006940060" evidence="2">
    <location>
        <begin position="24"/>
        <end position="337"/>
    </location>
</feature>
<feature type="signal peptide" evidence="2">
    <location>
        <begin position="1"/>
        <end position="23"/>
    </location>
</feature>
<evidence type="ECO:0000256" key="2">
    <source>
        <dbReference type="SAM" id="SignalP"/>
    </source>
</evidence>
<evidence type="ECO:0000256" key="1">
    <source>
        <dbReference type="SAM" id="MobiDB-lite"/>
    </source>
</evidence>
<dbReference type="AlphaFoldDB" id="A0A0W8C2N5"/>
<sequence length="337" mass="34562">MKTDYLQVLVTLVAASVAACTKATISVSSSSTGKVSPSTDLSKYAKQWTVSGSGNADKIDTIDISLAGNVFVSYTDGLPKGVLGYLNVTGDSQAVVDAVTVTYKQFLNVTAAATPTGHVLTELLLSSNGAVTLVDCSRAANVVIEEGVLTTDADLLIDVSDSSAVYVSAADTAFSTKDLTLDVSGSASLQLRAKSMSAGSVVMDVEGSASISVLSPLFESNDLTLDTESGGTICIDAKEVTTGDYWGEGASKISMPKASDKHGSTGTFACEGSSIPVRGPDSVPSASMNSNTSSSTTADTSKSSRSETSPEESSSSALRKLDLKEFFIVGLALMAIM</sequence>
<keyword evidence="2" id="KW-0732">Signal</keyword>
<feature type="region of interest" description="Disordered" evidence="1">
    <location>
        <begin position="255"/>
        <end position="316"/>
    </location>
</feature>
<dbReference type="Proteomes" id="UP000052943">
    <property type="component" value="Unassembled WGS sequence"/>
</dbReference>
<evidence type="ECO:0000313" key="4">
    <source>
        <dbReference type="Proteomes" id="UP000052943"/>
    </source>
</evidence>
<dbReference type="EMBL" id="LNFO01005342">
    <property type="protein sequence ID" value="KUF78345.1"/>
    <property type="molecule type" value="Genomic_DNA"/>
</dbReference>
<reference evidence="3 4" key="1">
    <citation type="submission" date="2015-11" db="EMBL/GenBank/DDBJ databases">
        <title>Genomes and virulence difference between two physiological races of Phytophthora nicotianae.</title>
        <authorList>
            <person name="Liu H."/>
            <person name="Ma X."/>
            <person name="Yu H."/>
            <person name="Fang D."/>
            <person name="Li Y."/>
            <person name="Wang X."/>
            <person name="Wang W."/>
            <person name="Dong Y."/>
            <person name="Xiao B."/>
        </authorList>
    </citation>
    <scope>NUCLEOTIDE SEQUENCE [LARGE SCALE GENOMIC DNA]</scope>
    <source>
        <strain evidence="4">race 0</strain>
    </source>
</reference>
<proteinExistence type="predicted"/>